<dbReference type="SUPFAM" id="SSF53756">
    <property type="entry name" value="UDP-Glycosyltransferase/glycogen phosphorylase"/>
    <property type="match status" value="1"/>
</dbReference>
<keyword evidence="5 11" id="KW-0808">Transferase</keyword>
<evidence type="ECO:0000256" key="1">
    <source>
        <dbReference type="ARBA" id="ARBA00004447"/>
    </source>
</evidence>
<dbReference type="EMBL" id="GBXI01011857">
    <property type="protein sequence ID" value="JAD02435.1"/>
    <property type="molecule type" value="Transcribed_RNA"/>
</dbReference>
<evidence type="ECO:0000256" key="3">
    <source>
        <dbReference type="ARBA" id="ARBA00008919"/>
    </source>
</evidence>
<gene>
    <name evidence="14" type="primary">FucTB_0</name>
    <name evidence="14" type="ORF">g.19386</name>
</gene>
<feature type="domain" description="Fucosyltransferase C-terminal" evidence="12">
    <location>
        <begin position="190"/>
        <end position="382"/>
    </location>
</feature>
<feature type="transmembrane region" description="Helical" evidence="11">
    <location>
        <begin position="20"/>
        <end position="37"/>
    </location>
</feature>
<comment type="subcellular location">
    <subcellularLocation>
        <location evidence="1 11">Golgi apparatus</location>
        <location evidence="1 11">Golgi stack membrane</location>
        <topology evidence="1 11">Single-pass type II membrane protein</topology>
    </subcellularLocation>
</comment>
<keyword evidence="7" id="KW-0735">Signal-anchor</keyword>
<comment type="pathway">
    <text evidence="2">Protein modification; protein glycosylation.</text>
</comment>
<evidence type="ECO:0000256" key="6">
    <source>
        <dbReference type="ARBA" id="ARBA00022692"/>
    </source>
</evidence>
<evidence type="ECO:0000256" key="2">
    <source>
        <dbReference type="ARBA" id="ARBA00004922"/>
    </source>
</evidence>
<keyword evidence="11" id="KW-0333">Golgi apparatus</keyword>
<keyword evidence="8 11" id="KW-1133">Transmembrane helix</keyword>
<evidence type="ECO:0000259" key="12">
    <source>
        <dbReference type="Pfam" id="PF00852"/>
    </source>
</evidence>
<evidence type="ECO:0000256" key="8">
    <source>
        <dbReference type="ARBA" id="ARBA00022989"/>
    </source>
</evidence>
<protein>
    <recommendedName>
        <fullName evidence="11">Fucosyltransferase</fullName>
        <ecNumber evidence="11">2.4.1.-</ecNumber>
    </recommendedName>
</protein>
<reference evidence="14" key="1">
    <citation type="submission" date="2014-11" db="EMBL/GenBank/DDBJ databases">
        <authorList>
            <person name="Geib S."/>
        </authorList>
    </citation>
    <scope>NUCLEOTIDE SEQUENCE</scope>
</reference>
<dbReference type="Pfam" id="PF17039">
    <property type="entry name" value="Glyco_tran_10_N"/>
    <property type="match status" value="1"/>
</dbReference>
<sequence>MSYWWPFRSRYLPLTFGKRALLLFAFLSCLLIIWYIGCNTQPIWKRVKNAHNAESSSCIVLWWTNIGVEKMTLEEILCGYNKCFFTNNREYLPQAKAILFYASSLSWHDLPLPRQPEQIWALLHEESPRNVLEFLFEDTLQHFNYTSTFSRYSDFPLTINALPDITEITNPKYVVTIGSKNIARNQLAPILFLQSDCSTMSARTNYVEELMQYIPIDSYGRCLNNRQMPESLQHDFLNNLYTEAMYRFIGQYKFMISIENGVCEDYITEKYWRPLIAGTVPIYFGSPSIRDWEPHNHSTIYITDYQNPKELAKCILELDKNDNEYVKYLQHKYKQIKPITNQRLIEEFSVRNEEVMFFSKFACQVLQALWAQNAKVKMANRLHYNCPLPLPYPDMEKEPTELRSWNSLLKRAKCMAQSIDELLRINREFTEQELHDLTNEKMNHELC</sequence>
<evidence type="ECO:0000256" key="7">
    <source>
        <dbReference type="ARBA" id="ARBA00022968"/>
    </source>
</evidence>
<dbReference type="Pfam" id="PF00852">
    <property type="entry name" value="Glyco_transf_10"/>
    <property type="match status" value="1"/>
</dbReference>
<dbReference type="GO" id="GO:0032580">
    <property type="term" value="C:Golgi cisterna membrane"/>
    <property type="evidence" value="ECO:0007669"/>
    <property type="project" value="UniProtKB-SubCell"/>
</dbReference>
<dbReference type="UniPathway" id="UPA00378"/>
<organism evidence="14">
    <name type="scientific">Zeugodacus cucurbitae</name>
    <name type="common">Melon fruit fly</name>
    <name type="synonym">Bactrocera cucurbitae</name>
    <dbReference type="NCBI Taxonomy" id="28588"/>
    <lineage>
        <taxon>Eukaryota</taxon>
        <taxon>Metazoa</taxon>
        <taxon>Ecdysozoa</taxon>
        <taxon>Arthropoda</taxon>
        <taxon>Hexapoda</taxon>
        <taxon>Insecta</taxon>
        <taxon>Pterygota</taxon>
        <taxon>Neoptera</taxon>
        <taxon>Endopterygota</taxon>
        <taxon>Diptera</taxon>
        <taxon>Brachycera</taxon>
        <taxon>Muscomorpha</taxon>
        <taxon>Tephritoidea</taxon>
        <taxon>Tephritidae</taxon>
        <taxon>Zeugodacus</taxon>
        <taxon>Zeugodacus</taxon>
    </lineage>
</organism>
<name>A0A0A1WV84_ZEUCU</name>
<dbReference type="FunFam" id="3.40.50.11660:FF:000002">
    <property type="entry name" value="Alpha-(1,3)-fucosyltransferase"/>
    <property type="match status" value="1"/>
</dbReference>
<dbReference type="InterPro" id="IPR038577">
    <property type="entry name" value="GT10-like_C_sf"/>
</dbReference>
<evidence type="ECO:0000256" key="4">
    <source>
        <dbReference type="ARBA" id="ARBA00022676"/>
    </source>
</evidence>
<dbReference type="EC" id="2.4.1.-" evidence="11"/>
<comment type="similarity">
    <text evidence="3 11">Belongs to the glycosyltransferase 10 family.</text>
</comment>
<dbReference type="AlphaFoldDB" id="A0A0A1WV84"/>
<proteinExistence type="inferred from homology"/>
<evidence type="ECO:0000256" key="9">
    <source>
        <dbReference type="ARBA" id="ARBA00023136"/>
    </source>
</evidence>
<evidence type="ECO:0000313" key="14">
    <source>
        <dbReference type="EMBL" id="JAD02435.1"/>
    </source>
</evidence>
<keyword evidence="9 11" id="KW-0472">Membrane</keyword>
<evidence type="ECO:0000256" key="11">
    <source>
        <dbReference type="RuleBase" id="RU003832"/>
    </source>
</evidence>
<keyword evidence="6 11" id="KW-0812">Transmembrane</keyword>
<dbReference type="InterPro" id="IPR031481">
    <property type="entry name" value="Glyco_tran_10_N"/>
</dbReference>
<feature type="domain" description="Fucosyltransferase N-terminal" evidence="13">
    <location>
        <begin position="59"/>
        <end position="156"/>
    </location>
</feature>
<evidence type="ECO:0000256" key="10">
    <source>
        <dbReference type="ARBA" id="ARBA00023180"/>
    </source>
</evidence>
<dbReference type="InterPro" id="IPR055270">
    <property type="entry name" value="Glyco_tran_10_C"/>
</dbReference>
<dbReference type="InterPro" id="IPR001503">
    <property type="entry name" value="Glyco_trans_10"/>
</dbReference>
<keyword evidence="4 11" id="KW-0328">Glycosyltransferase</keyword>
<evidence type="ECO:0000256" key="5">
    <source>
        <dbReference type="ARBA" id="ARBA00022679"/>
    </source>
</evidence>
<dbReference type="Gene3D" id="3.40.50.11660">
    <property type="entry name" value="Glycosyl transferase family 10, C-terminal domain"/>
    <property type="match status" value="1"/>
</dbReference>
<dbReference type="PANTHER" id="PTHR11929">
    <property type="entry name" value="ALPHA- 1,3 -FUCOSYLTRANSFERASE"/>
    <property type="match status" value="1"/>
</dbReference>
<evidence type="ECO:0000259" key="13">
    <source>
        <dbReference type="Pfam" id="PF17039"/>
    </source>
</evidence>
<dbReference type="PANTHER" id="PTHR11929:SF194">
    <property type="entry name" value="ALPHA-(1,3)-FUCOSYLTRANSFERASE 10"/>
    <property type="match status" value="1"/>
</dbReference>
<dbReference type="GO" id="GO:0046920">
    <property type="term" value="F:alpha-(1-&gt;3)-fucosyltransferase activity"/>
    <property type="evidence" value="ECO:0007669"/>
    <property type="project" value="TreeGrafter"/>
</dbReference>
<reference evidence="14" key="2">
    <citation type="journal article" date="2015" name="Gigascience">
        <title>Reconstructing a comprehensive transcriptome assembly of a white-pupal translocated strain of the pest fruit fly Bactrocera cucurbitae.</title>
        <authorList>
            <person name="Sim S.B."/>
            <person name="Calla B."/>
            <person name="Hall B."/>
            <person name="DeRego T."/>
            <person name="Geib S.M."/>
        </authorList>
    </citation>
    <scope>NUCLEOTIDE SEQUENCE</scope>
</reference>
<keyword evidence="10" id="KW-0325">Glycoprotein</keyword>
<accession>A0A0A1WV84</accession>